<proteinExistence type="predicted"/>
<evidence type="ECO:0000313" key="2">
    <source>
        <dbReference type="EMBL" id="OHA54995.1"/>
    </source>
</evidence>
<dbReference type="AlphaFoldDB" id="A0A1G2Q333"/>
<feature type="transmembrane region" description="Helical" evidence="1">
    <location>
        <begin position="495"/>
        <end position="517"/>
    </location>
</feature>
<gene>
    <name evidence="2" type="ORF">A2429_01415</name>
</gene>
<comment type="caution">
    <text evidence="2">The sequence shown here is derived from an EMBL/GenBank/DDBJ whole genome shotgun (WGS) entry which is preliminary data.</text>
</comment>
<dbReference type="Proteomes" id="UP000178199">
    <property type="component" value="Unassembled WGS sequence"/>
</dbReference>
<evidence type="ECO:0000256" key="1">
    <source>
        <dbReference type="SAM" id="Phobius"/>
    </source>
</evidence>
<feature type="transmembrane region" description="Helical" evidence="1">
    <location>
        <begin position="312"/>
        <end position="329"/>
    </location>
</feature>
<name>A0A1G2Q333_9BACT</name>
<keyword evidence="1" id="KW-0472">Membrane</keyword>
<reference evidence="2 3" key="1">
    <citation type="journal article" date="2016" name="Nat. Commun.">
        <title>Thousands of microbial genomes shed light on interconnected biogeochemical processes in an aquifer system.</title>
        <authorList>
            <person name="Anantharaman K."/>
            <person name="Brown C.T."/>
            <person name="Hug L.A."/>
            <person name="Sharon I."/>
            <person name="Castelle C.J."/>
            <person name="Probst A.J."/>
            <person name="Thomas B.C."/>
            <person name="Singh A."/>
            <person name="Wilkins M.J."/>
            <person name="Karaoz U."/>
            <person name="Brodie E.L."/>
            <person name="Williams K.H."/>
            <person name="Hubbard S.S."/>
            <person name="Banfield J.F."/>
        </authorList>
    </citation>
    <scope>NUCLEOTIDE SEQUENCE [LARGE SCALE GENOMIC DNA]</scope>
</reference>
<feature type="transmembrane region" description="Helical" evidence="1">
    <location>
        <begin position="433"/>
        <end position="451"/>
    </location>
</feature>
<feature type="transmembrane region" description="Helical" evidence="1">
    <location>
        <begin position="405"/>
        <end position="427"/>
    </location>
</feature>
<evidence type="ECO:0000313" key="3">
    <source>
        <dbReference type="Proteomes" id="UP000178199"/>
    </source>
</evidence>
<keyword evidence="1" id="KW-1133">Transmembrane helix</keyword>
<keyword evidence="1" id="KW-0812">Transmembrane</keyword>
<organism evidence="2 3">
    <name type="scientific">Candidatus Veblenbacteria bacterium RIFOXYC1_FULL_42_9</name>
    <dbReference type="NCBI Taxonomy" id="1802427"/>
    <lineage>
        <taxon>Bacteria</taxon>
        <taxon>Candidatus Vebleniibacteriota</taxon>
    </lineage>
</organism>
<sequence length="532" mass="62346">MPQAIPREIVSELLESLNHANQQESRRPEQAIHVSEITSLPAFAYEKLRNIVDYKEENLLRKNAIRRFLKRKFLLPQDNLESIIASELIRELILSRYVPNDSVSESLVSNLAQLLNKYYALFNEVRQRGCNIPRWREQLLGLTAVECDNLIVSPQKRLAYTTLATKLIRPTLDFSSLTTSADAQNVQLILIVERVLNRADRDILNYYLLLHYYPNWFNLDKLAAVQYLAPQIPQLLQAFAKISNDKLGKRLIPIVKKLLVPVVILRQMLSRYTGRIDELIRQPQKLEQQIRSTYQQYWLDTRRRIRRKGFHAMAYIFITKIVLAILLELPYEQFVLGHINYLPLGINLLFPPLLMLIITLLIKSPDKQNEEKSIAGTNELVYGQTSNFYTSKRLTDKSPRIWAKLFYALLYTLTITASFSAILFVLWRLGFNVLSAALFIFFISLVSFFGINLRQQARQLKVISGRETITSFIIDFFSFPIIAFGRWLSNTFDRYNFFVFILDFMFEIPFKTILRIIEDWFHFLKEKKEEIL</sequence>
<feature type="transmembrane region" description="Helical" evidence="1">
    <location>
        <begin position="341"/>
        <end position="362"/>
    </location>
</feature>
<protein>
    <submittedName>
        <fullName evidence="2">Uncharacterized protein</fullName>
    </submittedName>
</protein>
<dbReference type="EMBL" id="MHTD01000048">
    <property type="protein sequence ID" value="OHA54995.1"/>
    <property type="molecule type" value="Genomic_DNA"/>
</dbReference>
<accession>A0A1G2Q333</accession>